<accession>A0A1I4D448</accession>
<evidence type="ECO:0000256" key="1">
    <source>
        <dbReference type="ARBA" id="ARBA00023098"/>
    </source>
</evidence>
<dbReference type="STRING" id="1123062.SAMN02745775_10967"/>
<dbReference type="InterPro" id="IPR016035">
    <property type="entry name" value="Acyl_Trfase/lysoPLipase"/>
</dbReference>
<evidence type="ECO:0000313" key="4">
    <source>
        <dbReference type="Proteomes" id="UP000199473"/>
    </source>
</evidence>
<dbReference type="Gene3D" id="3.40.1090.10">
    <property type="entry name" value="Cytosolic phospholipase A2 catalytic domain"/>
    <property type="match status" value="1"/>
</dbReference>
<dbReference type="AlphaFoldDB" id="A0A1I4D448"/>
<evidence type="ECO:0000313" key="3">
    <source>
        <dbReference type="EMBL" id="SFK87197.1"/>
    </source>
</evidence>
<dbReference type="SUPFAM" id="SSF52151">
    <property type="entry name" value="FabD/lysophospholipase-like"/>
    <property type="match status" value="1"/>
</dbReference>
<name>A0A1I4D448_9PROT</name>
<dbReference type="Pfam" id="PF01734">
    <property type="entry name" value="Patatin"/>
    <property type="match status" value="1"/>
</dbReference>
<feature type="domain" description="PNPLA" evidence="2">
    <location>
        <begin position="27"/>
        <end position="64"/>
    </location>
</feature>
<reference evidence="3 4" key="1">
    <citation type="submission" date="2016-10" db="EMBL/GenBank/DDBJ databases">
        <authorList>
            <person name="de Groot N.N."/>
        </authorList>
    </citation>
    <scope>NUCLEOTIDE SEQUENCE [LARGE SCALE GENOMIC DNA]</scope>
    <source>
        <strain evidence="3 4">DSM 19981</strain>
    </source>
</reference>
<dbReference type="EMBL" id="FOSQ01000009">
    <property type="protein sequence ID" value="SFK87197.1"/>
    <property type="molecule type" value="Genomic_DNA"/>
</dbReference>
<organism evidence="3 4">
    <name type="scientific">Falsiroseomonas stagni DSM 19981</name>
    <dbReference type="NCBI Taxonomy" id="1123062"/>
    <lineage>
        <taxon>Bacteria</taxon>
        <taxon>Pseudomonadati</taxon>
        <taxon>Pseudomonadota</taxon>
        <taxon>Alphaproteobacteria</taxon>
        <taxon>Acetobacterales</taxon>
        <taxon>Roseomonadaceae</taxon>
        <taxon>Falsiroseomonas</taxon>
    </lineage>
</organism>
<dbReference type="Proteomes" id="UP000199473">
    <property type="component" value="Unassembled WGS sequence"/>
</dbReference>
<keyword evidence="1" id="KW-0443">Lipid metabolism</keyword>
<protein>
    <submittedName>
        <fullName evidence="3">Patatin-like phospholipase</fullName>
    </submittedName>
</protein>
<evidence type="ECO:0000259" key="2">
    <source>
        <dbReference type="Pfam" id="PF01734"/>
    </source>
</evidence>
<gene>
    <name evidence="3" type="ORF">SAMN02745775_10967</name>
</gene>
<proteinExistence type="predicted"/>
<dbReference type="InterPro" id="IPR002641">
    <property type="entry name" value="PNPLA_dom"/>
</dbReference>
<sequence>MRLSVGAVNVRTGNFAYFDSAEIPIRAEHVMASGALPPGFPAIEIDGEHSWDGGLVSNTPLLLLLLLLHAQRHTYDPRRDPVAWVDAIIAWTIRGGGGVALPAMPMEGAAD</sequence>
<keyword evidence="4" id="KW-1185">Reference proteome</keyword>
<dbReference type="GO" id="GO:0006629">
    <property type="term" value="P:lipid metabolic process"/>
    <property type="evidence" value="ECO:0007669"/>
    <property type="project" value="UniProtKB-KW"/>
</dbReference>